<dbReference type="Gene3D" id="2.80.10.50">
    <property type="match status" value="1"/>
</dbReference>
<gene>
    <name evidence="1" type="ORF">JAAARDRAFT_36094</name>
</gene>
<dbReference type="PROSITE" id="PS50231">
    <property type="entry name" value="RICIN_B_LECTIN"/>
    <property type="match status" value="1"/>
</dbReference>
<evidence type="ECO:0000313" key="2">
    <source>
        <dbReference type="Proteomes" id="UP000027265"/>
    </source>
</evidence>
<organism evidence="1 2">
    <name type="scientific">Jaapia argillacea MUCL 33604</name>
    <dbReference type="NCBI Taxonomy" id="933084"/>
    <lineage>
        <taxon>Eukaryota</taxon>
        <taxon>Fungi</taxon>
        <taxon>Dikarya</taxon>
        <taxon>Basidiomycota</taxon>
        <taxon>Agaricomycotina</taxon>
        <taxon>Agaricomycetes</taxon>
        <taxon>Agaricomycetidae</taxon>
        <taxon>Jaapiales</taxon>
        <taxon>Jaapiaceae</taxon>
        <taxon>Jaapia</taxon>
    </lineage>
</organism>
<evidence type="ECO:0000313" key="1">
    <source>
        <dbReference type="EMBL" id="KDQ56613.1"/>
    </source>
</evidence>
<dbReference type="InParanoid" id="A0A067PP85"/>
<dbReference type="SUPFAM" id="SSF50370">
    <property type="entry name" value="Ricin B-like lectins"/>
    <property type="match status" value="1"/>
</dbReference>
<dbReference type="Proteomes" id="UP000027265">
    <property type="component" value="Unassembled WGS sequence"/>
</dbReference>
<keyword evidence="2" id="KW-1185">Reference proteome</keyword>
<reference evidence="2" key="1">
    <citation type="journal article" date="2014" name="Proc. Natl. Acad. Sci. U.S.A.">
        <title>Extensive sampling of basidiomycete genomes demonstrates inadequacy of the white-rot/brown-rot paradigm for wood decay fungi.</title>
        <authorList>
            <person name="Riley R."/>
            <person name="Salamov A.A."/>
            <person name="Brown D.W."/>
            <person name="Nagy L.G."/>
            <person name="Floudas D."/>
            <person name="Held B.W."/>
            <person name="Levasseur A."/>
            <person name="Lombard V."/>
            <person name="Morin E."/>
            <person name="Otillar R."/>
            <person name="Lindquist E.A."/>
            <person name="Sun H."/>
            <person name="LaButti K.M."/>
            <person name="Schmutz J."/>
            <person name="Jabbour D."/>
            <person name="Luo H."/>
            <person name="Baker S.E."/>
            <person name="Pisabarro A.G."/>
            <person name="Walton J.D."/>
            <person name="Blanchette R.A."/>
            <person name="Henrissat B."/>
            <person name="Martin F."/>
            <person name="Cullen D."/>
            <person name="Hibbett D.S."/>
            <person name="Grigoriev I.V."/>
        </authorList>
    </citation>
    <scope>NUCLEOTIDE SEQUENCE [LARGE SCALE GENOMIC DNA]</scope>
    <source>
        <strain evidence="2">MUCL 33604</strain>
    </source>
</reference>
<accession>A0A067PP85</accession>
<dbReference type="InterPro" id="IPR035992">
    <property type="entry name" value="Ricin_B-like_lectins"/>
</dbReference>
<dbReference type="EMBL" id="KL197721">
    <property type="protein sequence ID" value="KDQ56613.1"/>
    <property type="molecule type" value="Genomic_DNA"/>
</dbReference>
<protein>
    <submittedName>
        <fullName evidence="1">Uncharacterized protein</fullName>
    </submittedName>
</protein>
<proteinExistence type="predicted"/>
<sequence>MTDIAPVESQLVEASIGHEEKRLDPHSSVTTPRASISNGVYVIRSSFKANLCLQLNTDDNDSITASAKDTAYENLYQQWLLTRQTDNTYKITNRGRALEMAAVIKSSGGSPGYVVGSSEDFFWMLNGLKDGFVIGDSNAAYVVDLSSGGTSSRRPVSLNLFDPEDRLEKQLWHFDLLDGTAPDALIIPGYSYSFINLSTGRVLGLTGTTPYMYPAGIGIPWYATWLPIFDVNGNLYITTTYPRGSPATSLGYLSNGSSSTTPVVSRLKFADPVFDGTFYIIPNSDVSGDVVADNSLANNYASFEPLDTSKLTQKWRMKRIIQ</sequence>
<dbReference type="HOGENOM" id="CLU_863466_0_0_1"/>
<dbReference type="AlphaFoldDB" id="A0A067PP85"/>
<name>A0A067PP85_9AGAM</name>